<gene>
    <name evidence="3" type="ORF">SAMN04487941_0364</name>
</gene>
<dbReference type="RefSeq" id="WP_068839349.1">
    <property type="nucleotide sequence ID" value="NZ_BMXC01000001.1"/>
</dbReference>
<keyword evidence="3" id="KW-0675">Receptor</keyword>
<sequence length="214" mass="23012">MMNKEKSNPLQKLRFLLLTPAIAVLALISTTASAEVALEEECLSQSMATAPQDTIAKKGSVSISGMPQDGVVYLVDGERMDAAKIKSINPESILKIDVLKGEKAQMLVTEDNLEGVIAISTKAGQHTAEAKEMQRKIEHINAANVPGATSKTETTAQLPANALYILDGKEISREKVQAVNPNSIATIEVLKDETAVRQYGEKGRNGVIKITTKK</sequence>
<keyword evidence="1" id="KW-0472">Membrane</keyword>
<dbReference type="SUPFAM" id="SSF56935">
    <property type="entry name" value="Porins"/>
    <property type="match status" value="2"/>
</dbReference>
<feature type="chain" id="PRO_5010227996" evidence="2">
    <location>
        <begin position="35"/>
        <end position="214"/>
    </location>
</feature>
<evidence type="ECO:0000256" key="2">
    <source>
        <dbReference type="SAM" id="SignalP"/>
    </source>
</evidence>
<keyword evidence="1" id="KW-0812">Transmembrane</keyword>
<dbReference type="Proteomes" id="UP000182491">
    <property type="component" value="Unassembled WGS sequence"/>
</dbReference>
<dbReference type="GO" id="GO:0009279">
    <property type="term" value="C:cell outer membrane"/>
    <property type="evidence" value="ECO:0007669"/>
    <property type="project" value="UniProtKB-SubCell"/>
</dbReference>
<keyword evidence="1" id="KW-0813">Transport</keyword>
<comment type="similarity">
    <text evidence="1">Belongs to the TonB-dependent receptor family.</text>
</comment>
<dbReference type="OrthoDB" id="1522859at2"/>
<reference evidence="4" key="1">
    <citation type="submission" date="2016-10" db="EMBL/GenBank/DDBJ databases">
        <authorList>
            <person name="Varghese N."/>
        </authorList>
    </citation>
    <scope>NUCLEOTIDE SEQUENCE [LARGE SCALE GENOMIC DNA]</scope>
    <source>
        <strain evidence="4">DSM 18820</strain>
    </source>
</reference>
<dbReference type="EMBL" id="FPCA01000001">
    <property type="protein sequence ID" value="SFU38013.1"/>
    <property type="molecule type" value="Genomic_DNA"/>
</dbReference>
<dbReference type="Gene3D" id="2.170.130.10">
    <property type="entry name" value="TonB-dependent receptor, plug domain"/>
    <property type="match status" value="2"/>
</dbReference>
<organism evidence="3 4">
    <name type="scientific">Pontibacter akesuensis</name>
    <dbReference type="NCBI Taxonomy" id="388950"/>
    <lineage>
        <taxon>Bacteria</taxon>
        <taxon>Pseudomonadati</taxon>
        <taxon>Bacteroidota</taxon>
        <taxon>Cytophagia</taxon>
        <taxon>Cytophagales</taxon>
        <taxon>Hymenobacteraceae</taxon>
        <taxon>Pontibacter</taxon>
    </lineage>
</organism>
<evidence type="ECO:0000256" key="1">
    <source>
        <dbReference type="PROSITE-ProRule" id="PRU01360"/>
    </source>
</evidence>
<name>A0A1I7FPA2_9BACT</name>
<keyword evidence="4" id="KW-1185">Reference proteome</keyword>
<accession>A0A1I7FPA2</accession>
<dbReference type="PROSITE" id="PS52016">
    <property type="entry name" value="TONB_DEPENDENT_REC_3"/>
    <property type="match status" value="1"/>
</dbReference>
<keyword evidence="2" id="KW-0732">Signal</keyword>
<keyword evidence="1" id="KW-0998">Cell outer membrane</keyword>
<evidence type="ECO:0000313" key="3">
    <source>
        <dbReference type="EMBL" id="SFU38013.1"/>
    </source>
</evidence>
<protein>
    <submittedName>
        <fullName evidence="3">TonB-dependent Receptor Plug Domain</fullName>
    </submittedName>
</protein>
<comment type="subcellular location">
    <subcellularLocation>
        <location evidence="1">Cell outer membrane</location>
        <topology evidence="1">Multi-pass membrane protein</topology>
    </subcellularLocation>
</comment>
<dbReference type="AlphaFoldDB" id="A0A1I7FPA2"/>
<proteinExistence type="inferred from homology"/>
<dbReference type="InterPro" id="IPR039426">
    <property type="entry name" value="TonB-dep_rcpt-like"/>
</dbReference>
<dbReference type="STRING" id="388950.GCA_001611675_03499"/>
<keyword evidence="1" id="KW-1134">Transmembrane beta strand</keyword>
<dbReference type="InterPro" id="IPR037066">
    <property type="entry name" value="Plug_dom_sf"/>
</dbReference>
<feature type="signal peptide" evidence="2">
    <location>
        <begin position="1"/>
        <end position="34"/>
    </location>
</feature>
<evidence type="ECO:0000313" key="4">
    <source>
        <dbReference type="Proteomes" id="UP000182491"/>
    </source>
</evidence>